<keyword evidence="5 6" id="KW-0472">Membrane</keyword>
<dbReference type="PANTHER" id="PTHR23513:SF6">
    <property type="entry name" value="MAJOR FACILITATOR SUPERFAMILY ASSOCIATED DOMAIN-CONTAINING PROTEIN"/>
    <property type="match status" value="1"/>
</dbReference>
<keyword evidence="3 6" id="KW-0812">Transmembrane</keyword>
<proteinExistence type="predicted"/>
<dbReference type="SUPFAM" id="SSF103473">
    <property type="entry name" value="MFS general substrate transporter"/>
    <property type="match status" value="1"/>
</dbReference>
<dbReference type="AlphaFoldDB" id="A0A415P034"/>
<comment type="subcellular location">
    <subcellularLocation>
        <location evidence="1">Cell membrane</location>
        <topology evidence="1">Multi-pass membrane protein</topology>
    </subcellularLocation>
</comment>
<feature type="transmembrane region" description="Helical" evidence="6">
    <location>
        <begin position="20"/>
        <end position="41"/>
    </location>
</feature>
<feature type="transmembrane region" description="Helical" evidence="6">
    <location>
        <begin position="53"/>
        <end position="73"/>
    </location>
</feature>
<keyword evidence="2" id="KW-1003">Cell membrane</keyword>
<feature type="transmembrane region" description="Helical" evidence="6">
    <location>
        <begin position="176"/>
        <end position="195"/>
    </location>
</feature>
<protein>
    <submittedName>
        <fullName evidence="7">MFS transporter</fullName>
    </submittedName>
</protein>
<dbReference type="Pfam" id="PF07690">
    <property type="entry name" value="MFS_1"/>
    <property type="match status" value="2"/>
</dbReference>
<evidence type="ECO:0000256" key="1">
    <source>
        <dbReference type="ARBA" id="ARBA00004651"/>
    </source>
</evidence>
<keyword evidence="4 6" id="KW-1133">Transmembrane helix</keyword>
<dbReference type="EMBL" id="QRPK01000090">
    <property type="protein sequence ID" value="RHM06074.1"/>
    <property type="molecule type" value="Genomic_DNA"/>
</dbReference>
<sequence>MKALKGEQFMNSKRNGCFLIASRFINCLGSGIYNICIPLYLLANTHSVLTTSIFFSIIQIPAIVLLPFLGVWLEKKNLKHGLMLSNALSVLLFTVLNVFLMTEGFHFYFLLGISFLEKINHSAFHVMSSSIFARLIEKEELVQWNGIHSVFDNIAHLLAPALGAILYAQAGFACAIWLNIVSYVLSIALTALLTYKHNKHIAATKPQPYRLRLKEGFQFILKNKQIFYLFILIMTLNFLVSPTEEVFSPGIMKTVYHFNDSLYGWTASAVSAGVILASIILGIKNSKKLSMKTCFYVQAWLMIVTGVCSILLIKISPYGFYALYLALCFLSGYFSTFVNVPLTAQFQLMVDEEYQTRFFSILSFSSNLMIPLGTLFAGLMSDLLRSDVAYLLNGFLMILVLILVFRKLISEKVN</sequence>
<organism evidence="7 8">
    <name type="scientific">Amedibacillus dolichus</name>
    <dbReference type="NCBI Taxonomy" id="31971"/>
    <lineage>
        <taxon>Bacteria</taxon>
        <taxon>Bacillati</taxon>
        <taxon>Bacillota</taxon>
        <taxon>Erysipelotrichia</taxon>
        <taxon>Erysipelotrichales</taxon>
        <taxon>Erysipelotrichaceae</taxon>
        <taxon>Amedibacillus</taxon>
    </lineage>
</organism>
<name>A0A415P034_9FIRM</name>
<accession>A0A415P034</accession>
<gene>
    <name evidence="7" type="ORF">DWZ83_10025</name>
</gene>
<dbReference type="Gene3D" id="1.20.1250.20">
    <property type="entry name" value="MFS general substrate transporter like domains"/>
    <property type="match status" value="1"/>
</dbReference>
<feature type="transmembrane region" description="Helical" evidence="6">
    <location>
        <begin position="321"/>
        <end position="346"/>
    </location>
</feature>
<evidence type="ECO:0000256" key="6">
    <source>
        <dbReference type="SAM" id="Phobius"/>
    </source>
</evidence>
<evidence type="ECO:0000256" key="2">
    <source>
        <dbReference type="ARBA" id="ARBA00022475"/>
    </source>
</evidence>
<evidence type="ECO:0000313" key="7">
    <source>
        <dbReference type="EMBL" id="RHM06074.1"/>
    </source>
</evidence>
<feature type="transmembrane region" description="Helical" evidence="6">
    <location>
        <begin position="295"/>
        <end position="315"/>
    </location>
</feature>
<feature type="transmembrane region" description="Helical" evidence="6">
    <location>
        <begin position="226"/>
        <end position="242"/>
    </location>
</feature>
<dbReference type="InterPro" id="IPR011701">
    <property type="entry name" value="MFS"/>
</dbReference>
<feature type="transmembrane region" description="Helical" evidence="6">
    <location>
        <begin position="262"/>
        <end position="283"/>
    </location>
</feature>
<feature type="transmembrane region" description="Helical" evidence="6">
    <location>
        <begin position="358"/>
        <end position="378"/>
    </location>
</feature>
<dbReference type="OrthoDB" id="9763297at2"/>
<keyword evidence="8" id="KW-1185">Reference proteome</keyword>
<evidence type="ECO:0000313" key="8">
    <source>
        <dbReference type="Proteomes" id="UP000284868"/>
    </source>
</evidence>
<evidence type="ECO:0000256" key="5">
    <source>
        <dbReference type="ARBA" id="ARBA00023136"/>
    </source>
</evidence>
<reference evidence="7 8" key="1">
    <citation type="submission" date="2018-08" db="EMBL/GenBank/DDBJ databases">
        <title>A genome reference for cultivated species of the human gut microbiota.</title>
        <authorList>
            <person name="Zou Y."/>
            <person name="Xue W."/>
            <person name="Luo G."/>
        </authorList>
    </citation>
    <scope>NUCLEOTIDE SEQUENCE [LARGE SCALE GENOMIC DNA]</scope>
    <source>
        <strain evidence="7 8">AF35-6BH</strain>
    </source>
</reference>
<dbReference type="Proteomes" id="UP000284868">
    <property type="component" value="Unassembled WGS sequence"/>
</dbReference>
<evidence type="ECO:0000256" key="3">
    <source>
        <dbReference type="ARBA" id="ARBA00022692"/>
    </source>
</evidence>
<evidence type="ECO:0000256" key="4">
    <source>
        <dbReference type="ARBA" id="ARBA00022989"/>
    </source>
</evidence>
<comment type="caution">
    <text evidence="7">The sequence shown here is derived from an EMBL/GenBank/DDBJ whole genome shotgun (WGS) entry which is preliminary data.</text>
</comment>
<dbReference type="GO" id="GO:0005886">
    <property type="term" value="C:plasma membrane"/>
    <property type="evidence" value="ECO:0007669"/>
    <property type="project" value="UniProtKB-SubCell"/>
</dbReference>
<dbReference type="PANTHER" id="PTHR23513">
    <property type="entry name" value="INTEGRAL MEMBRANE EFFLUX PROTEIN-RELATED"/>
    <property type="match status" value="1"/>
</dbReference>
<dbReference type="InterPro" id="IPR036259">
    <property type="entry name" value="MFS_trans_sf"/>
</dbReference>
<feature type="transmembrane region" description="Helical" evidence="6">
    <location>
        <begin position="390"/>
        <end position="409"/>
    </location>
</feature>
<dbReference type="CDD" id="cd06173">
    <property type="entry name" value="MFS_MefA_like"/>
    <property type="match status" value="1"/>
</dbReference>
<dbReference type="GO" id="GO:0022857">
    <property type="term" value="F:transmembrane transporter activity"/>
    <property type="evidence" value="ECO:0007669"/>
    <property type="project" value="InterPro"/>
</dbReference>
<feature type="transmembrane region" description="Helical" evidence="6">
    <location>
        <begin position="82"/>
        <end position="101"/>
    </location>
</feature>